<proteinExistence type="predicted"/>
<reference evidence="1 2" key="1">
    <citation type="submission" date="2019-12" db="EMBL/GenBank/DDBJ databases">
        <authorList>
            <person name="Huq M.A."/>
        </authorList>
    </citation>
    <scope>NUCLEOTIDE SEQUENCE [LARGE SCALE GENOMIC DNA]</scope>
    <source>
        <strain evidence="1 2">MAH-25</strain>
    </source>
</reference>
<sequence length="67" mass="7509">MKLRYYKLRMPTRTPSGVRAKHKLKPRIGRGGYDAAIADLLALSPALADIDFEPPRLDIHLRPADLA</sequence>
<gene>
    <name evidence="1" type="ORF">GON04_21640</name>
</gene>
<dbReference type="Proteomes" id="UP000469385">
    <property type="component" value="Unassembled WGS sequence"/>
</dbReference>
<protein>
    <submittedName>
        <fullName evidence="1">Uncharacterized protein</fullName>
    </submittedName>
</protein>
<dbReference type="AlphaFoldDB" id="A0A6N8IZ82"/>
<comment type="caution">
    <text evidence="1">The sequence shown here is derived from an EMBL/GenBank/DDBJ whole genome shotgun (WGS) entry which is preliminary data.</text>
</comment>
<dbReference type="EMBL" id="WSEL01000009">
    <property type="protein sequence ID" value="MVQ32078.1"/>
    <property type="molecule type" value="Genomic_DNA"/>
</dbReference>
<keyword evidence="2" id="KW-1185">Reference proteome</keyword>
<evidence type="ECO:0000313" key="1">
    <source>
        <dbReference type="EMBL" id="MVQ32078.1"/>
    </source>
</evidence>
<evidence type="ECO:0000313" key="2">
    <source>
        <dbReference type="Proteomes" id="UP000469385"/>
    </source>
</evidence>
<dbReference type="RefSeq" id="WP_157400070.1">
    <property type="nucleotide sequence ID" value="NZ_WSEL01000009.1"/>
</dbReference>
<accession>A0A6N8IZ82</accession>
<organism evidence="1 2">
    <name type="scientific">Ramlibacter pinisoli</name>
    <dbReference type="NCBI Taxonomy" id="2682844"/>
    <lineage>
        <taxon>Bacteria</taxon>
        <taxon>Pseudomonadati</taxon>
        <taxon>Pseudomonadota</taxon>
        <taxon>Betaproteobacteria</taxon>
        <taxon>Burkholderiales</taxon>
        <taxon>Comamonadaceae</taxon>
        <taxon>Ramlibacter</taxon>
    </lineage>
</organism>
<name>A0A6N8IZ82_9BURK</name>